<proteinExistence type="inferred from homology"/>
<organism evidence="4 6">
    <name type="scientific">Photobacterium aphoticum</name>
    <dbReference type="NCBI Taxonomy" id="754436"/>
    <lineage>
        <taxon>Bacteria</taxon>
        <taxon>Pseudomonadati</taxon>
        <taxon>Pseudomonadota</taxon>
        <taxon>Gammaproteobacteria</taxon>
        <taxon>Vibrionales</taxon>
        <taxon>Vibrionaceae</taxon>
        <taxon>Photobacterium</taxon>
    </lineage>
</organism>
<reference evidence="4 6" key="1">
    <citation type="journal article" date="2014" name="Genome Announc.">
        <title>Draft Genome Sequences of Two Vibrionaceae Species, Vibrio ponticus C121 and Photobacterium aphoticum C119, Isolated as Coral Reef Microbiota.</title>
        <authorList>
            <person name="Al-saari N."/>
            <person name="Meirelles P.M."/>
            <person name="Mino S."/>
            <person name="Suda W."/>
            <person name="Oshima K."/>
            <person name="Hattori M."/>
            <person name="Ohkuma M."/>
            <person name="Thompson F.L."/>
            <person name="Gomez-Gil B."/>
            <person name="Sawabe T."/>
            <person name="Sawabe T."/>
        </authorList>
    </citation>
    <scope>NUCLEOTIDE SEQUENCE [LARGE SCALE GENOMIC DNA]</scope>
    <source>
        <strain evidence="4 6">JCM 19237</strain>
    </source>
</reference>
<evidence type="ECO:0000259" key="3">
    <source>
        <dbReference type="PROSITE" id="PS51087"/>
    </source>
</evidence>
<dbReference type="GO" id="GO:0070987">
    <property type="term" value="P:error-free translesion synthesis"/>
    <property type="evidence" value="ECO:0007669"/>
    <property type="project" value="TreeGrafter"/>
</dbReference>
<evidence type="ECO:0000256" key="2">
    <source>
        <dbReference type="HAMAP-Rule" id="MF_00791"/>
    </source>
</evidence>
<dbReference type="eggNOG" id="COG2967">
    <property type="taxonomic scope" value="Bacteria"/>
</dbReference>
<evidence type="ECO:0000313" key="7">
    <source>
        <dbReference type="Proteomes" id="UP000036426"/>
    </source>
</evidence>
<keyword evidence="7" id="KW-1185">Reference proteome</keyword>
<dbReference type="PANTHER" id="PTHR14289:SF16">
    <property type="entry name" value="POLYMERASE DELTA-INTERACTING PROTEIN 2"/>
    <property type="match status" value="1"/>
</dbReference>
<gene>
    <name evidence="2" type="primary">apaG</name>
    <name evidence="5" type="ORF">ABT58_20900</name>
    <name evidence="4" type="ORF">JCM19237_2968</name>
</gene>
<dbReference type="InterPro" id="IPR036767">
    <property type="entry name" value="ApaG_sf"/>
</dbReference>
<dbReference type="AlphaFoldDB" id="A0A090QXH3"/>
<sequence length="127" mass="14000">MTTPVTPTIKCRVVTHYVVDQSEPEQQRYVFSYTITIANLGHGDATLLSRRWLITDANGKKLVIEGEGVVGEQPTIAAHDEYTYTSGTIIETPLGVMQGHYVMQNAAGDEFIAEIAPFRLAVPNILH</sequence>
<dbReference type="Proteomes" id="UP000029227">
    <property type="component" value="Unassembled WGS sequence"/>
</dbReference>
<evidence type="ECO:0000313" key="5">
    <source>
        <dbReference type="EMBL" id="KLU98769.1"/>
    </source>
</evidence>
<dbReference type="EMBL" id="LDOV01000043">
    <property type="protein sequence ID" value="KLU98769.1"/>
    <property type="molecule type" value="Genomic_DNA"/>
</dbReference>
<dbReference type="EMBL" id="BBMN01000014">
    <property type="protein sequence ID" value="GAL06963.1"/>
    <property type="molecule type" value="Genomic_DNA"/>
</dbReference>
<dbReference type="Pfam" id="PF04379">
    <property type="entry name" value="DUF525"/>
    <property type="match status" value="1"/>
</dbReference>
<dbReference type="Proteomes" id="UP000036426">
    <property type="component" value="Unassembled WGS sequence"/>
</dbReference>
<comment type="caution">
    <text evidence="4">The sequence shown here is derived from an EMBL/GenBank/DDBJ whole genome shotgun (WGS) entry which is preliminary data.</text>
</comment>
<evidence type="ECO:0000256" key="1">
    <source>
        <dbReference type="ARBA" id="ARBA00017693"/>
    </source>
</evidence>
<reference evidence="5 7" key="2">
    <citation type="submission" date="2015-05" db="EMBL/GenBank/DDBJ databases">
        <title>Photobacterium galathea sp. nov.</title>
        <authorList>
            <person name="Machado H."/>
            <person name="Gram L."/>
        </authorList>
    </citation>
    <scope>NUCLEOTIDE SEQUENCE [LARGE SCALE GENOMIC DNA]</scope>
    <source>
        <strain evidence="5 7">DSM 25995</strain>
    </source>
</reference>
<dbReference type="STRING" id="754436.JCM19237_2968"/>
<dbReference type="OrthoDB" id="9795226at2"/>
<dbReference type="NCBIfam" id="NF003967">
    <property type="entry name" value="PRK05461.1"/>
    <property type="match status" value="1"/>
</dbReference>
<dbReference type="PANTHER" id="PTHR14289">
    <property type="entry name" value="F-BOX ONLY PROTEIN 3"/>
    <property type="match status" value="1"/>
</dbReference>
<accession>A0A090QXH3</accession>
<dbReference type="InterPro" id="IPR023065">
    <property type="entry name" value="Uncharacterised_ApaG"/>
</dbReference>
<dbReference type="PROSITE" id="PS51087">
    <property type="entry name" value="APAG"/>
    <property type="match status" value="1"/>
</dbReference>
<dbReference type="RefSeq" id="WP_047876386.1">
    <property type="nucleotide sequence ID" value="NZ_BMYC01000028.1"/>
</dbReference>
<dbReference type="HAMAP" id="MF_00791">
    <property type="entry name" value="ApaG"/>
    <property type="match status" value="1"/>
</dbReference>
<evidence type="ECO:0000313" key="6">
    <source>
        <dbReference type="Proteomes" id="UP000029227"/>
    </source>
</evidence>
<protein>
    <recommendedName>
        <fullName evidence="1 2">Protein ApaG</fullName>
    </recommendedName>
</protein>
<dbReference type="Gene3D" id="2.60.40.1470">
    <property type="entry name" value="ApaG domain"/>
    <property type="match status" value="1"/>
</dbReference>
<dbReference type="SUPFAM" id="SSF110069">
    <property type="entry name" value="ApaG-like"/>
    <property type="match status" value="1"/>
</dbReference>
<feature type="domain" description="ApaG" evidence="3">
    <location>
        <begin position="3"/>
        <end position="127"/>
    </location>
</feature>
<name>A0A090QXH3_9GAMM</name>
<dbReference type="InterPro" id="IPR007474">
    <property type="entry name" value="ApaG_domain"/>
</dbReference>
<dbReference type="PATRIC" id="fig|754436.4.peg.4401"/>
<evidence type="ECO:0000313" key="4">
    <source>
        <dbReference type="EMBL" id="GAL06963.1"/>
    </source>
</evidence>